<dbReference type="KEGG" id="pje:CRM71_12400"/>
<reference evidence="1 2" key="1">
    <citation type="submission" date="2017-06" db="EMBL/GenBank/DDBJ databases">
        <authorList>
            <person name="Varghese N."/>
            <person name="Submissions S."/>
        </authorList>
    </citation>
    <scope>NUCLEOTIDE SEQUENCE [LARGE SCALE GENOMIC DNA]</scope>
    <source>
        <strain evidence="1 2">DSM 26989</strain>
    </source>
</reference>
<accession>A0A2K9HMD9</accession>
<name>A0A2K9HMD9_9BACT</name>
<dbReference type="GeneID" id="94030160"/>
<comment type="caution">
    <text evidence="1">The sequence shown here is derived from an EMBL/GenBank/DDBJ whole genome shotgun (WGS) entry which is preliminary data.</text>
</comment>
<dbReference type="AlphaFoldDB" id="A0A2K9HMD9"/>
<keyword evidence="2" id="KW-1185">Reference proteome</keyword>
<gene>
    <name evidence="1" type="ORF">SAMN06265364_11629</name>
</gene>
<dbReference type="Proteomes" id="UP000198427">
    <property type="component" value="Unassembled WGS sequence"/>
</dbReference>
<dbReference type="EMBL" id="FZNZ01000016">
    <property type="protein sequence ID" value="SNR87415.1"/>
    <property type="molecule type" value="Genomic_DNA"/>
</dbReference>
<protein>
    <submittedName>
        <fullName evidence="1">Uncharacterized protein</fullName>
    </submittedName>
</protein>
<dbReference type="RefSeq" id="WP_089366342.1">
    <property type="nucleotide sequence ID" value="NZ_CP023864.1"/>
</dbReference>
<organism evidence="1 2">
    <name type="scientific">Prevotella jejuni</name>
    <dbReference type="NCBI Taxonomy" id="1177574"/>
    <lineage>
        <taxon>Bacteria</taxon>
        <taxon>Pseudomonadati</taxon>
        <taxon>Bacteroidota</taxon>
        <taxon>Bacteroidia</taxon>
        <taxon>Bacteroidales</taxon>
        <taxon>Prevotellaceae</taxon>
        <taxon>Prevotella</taxon>
    </lineage>
</organism>
<proteinExistence type="predicted"/>
<evidence type="ECO:0000313" key="2">
    <source>
        <dbReference type="Proteomes" id="UP000198427"/>
    </source>
</evidence>
<evidence type="ECO:0000313" key="1">
    <source>
        <dbReference type="EMBL" id="SNR87415.1"/>
    </source>
</evidence>
<sequence length="222" mass="25170">MGEQLDYSFQHYGDFGWSFLFLVPLLIIVVLVLYVIIYLINIGVKNKLLKRGLITILLISLVIPFLRLGLVKSHNRDGSITIPKFQKEIIKSKTKNMSKDEIIDYSIELTAETLKFSDKCSPVTFKKETNAHCVLYAKVLASVCNYAFQVNHIDATAYPVVGDVTFAGINLCSLVSSIFSFNNRLKNFTKDHDFVEIKSPNSDIYVDACIYDLLNVSIKQRN</sequence>